<evidence type="ECO:0000256" key="2">
    <source>
        <dbReference type="ARBA" id="ARBA00022475"/>
    </source>
</evidence>
<organism evidence="8 9">
    <name type="scientific">Alloalcanivorax gelatiniphagus</name>
    <dbReference type="NCBI Taxonomy" id="1194167"/>
    <lineage>
        <taxon>Bacteria</taxon>
        <taxon>Pseudomonadati</taxon>
        <taxon>Pseudomonadota</taxon>
        <taxon>Gammaproteobacteria</taxon>
        <taxon>Oceanospirillales</taxon>
        <taxon>Alcanivoracaceae</taxon>
        <taxon>Alloalcanivorax</taxon>
    </lineage>
</organism>
<dbReference type="PANTHER" id="PTHR22926">
    <property type="entry name" value="PHOSPHO-N-ACETYLMURAMOYL-PENTAPEPTIDE-TRANSFERASE"/>
    <property type="match status" value="1"/>
</dbReference>
<evidence type="ECO:0000256" key="3">
    <source>
        <dbReference type="ARBA" id="ARBA00022679"/>
    </source>
</evidence>
<keyword evidence="9" id="KW-1185">Reference proteome</keyword>
<keyword evidence="4 7" id="KW-0812">Transmembrane</keyword>
<name>A0ABY2XNH9_9GAMM</name>
<protein>
    <submittedName>
        <fullName evidence="8">UDP-N-acetylglucosamine--undecaprenyl-phosphate N-acetylglucosaminephosphotransferase</fullName>
    </submittedName>
</protein>
<feature type="transmembrane region" description="Helical" evidence="7">
    <location>
        <begin position="159"/>
        <end position="178"/>
    </location>
</feature>
<feature type="transmembrane region" description="Helical" evidence="7">
    <location>
        <begin position="129"/>
        <end position="147"/>
    </location>
</feature>
<keyword evidence="2" id="KW-1003">Cell membrane</keyword>
<gene>
    <name evidence="8" type="ORF">FGS76_05555</name>
</gene>
<dbReference type="Proteomes" id="UP000739180">
    <property type="component" value="Unassembled WGS sequence"/>
</dbReference>
<evidence type="ECO:0000256" key="6">
    <source>
        <dbReference type="ARBA" id="ARBA00023136"/>
    </source>
</evidence>
<feature type="transmembrane region" description="Helical" evidence="7">
    <location>
        <begin position="274"/>
        <end position="292"/>
    </location>
</feature>
<feature type="transmembrane region" description="Helical" evidence="7">
    <location>
        <begin position="101"/>
        <end position="117"/>
    </location>
</feature>
<feature type="transmembrane region" description="Helical" evidence="7">
    <location>
        <begin position="356"/>
        <end position="379"/>
    </location>
</feature>
<dbReference type="Pfam" id="PF00953">
    <property type="entry name" value="Glycos_transf_4"/>
    <property type="match status" value="1"/>
</dbReference>
<comment type="subcellular location">
    <subcellularLocation>
        <location evidence="1">Cell membrane</location>
        <topology evidence="1">Multi-pass membrane protein</topology>
    </subcellularLocation>
</comment>
<evidence type="ECO:0000313" key="9">
    <source>
        <dbReference type="Proteomes" id="UP000739180"/>
    </source>
</evidence>
<keyword evidence="6 7" id="KW-0472">Membrane</keyword>
<evidence type="ECO:0000256" key="1">
    <source>
        <dbReference type="ARBA" id="ARBA00004651"/>
    </source>
</evidence>
<dbReference type="PANTHER" id="PTHR22926:SF3">
    <property type="entry name" value="UNDECAPRENYL-PHOSPHATE ALPHA-N-ACETYLGLUCOSAMINYL 1-PHOSPHATE TRANSFERASE"/>
    <property type="match status" value="1"/>
</dbReference>
<proteinExistence type="predicted"/>
<feature type="transmembrane region" description="Helical" evidence="7">
    <location>
        <begin position="190"/>
        <end position="208"/>
    </location>
</feature>
<feature type="transmembrane region" description="Helical" evidence="7">
    <location>
        <begin position="243"/>
        <end position="262"/>
    </location>
</feature>
<sequence length="384" mass="40734">MRTPYFGSVRNFVGWLAFGLSTNTFKEIGMEVGVLGSFLVPLSSMLAAFGFLPLAHRTGFVDHPNGRKQHAAPVPLTGGVVVFVGLMAAGLATGLWDGEGWGWFLAAAVILTTVGTLDDIYDLSARWRFLIQGVTVTLACAVSGVYINSLGLLMGDSVLLLGGLFGLVFTLVCALACINAYNMIDGIDGQAGCVTLITLAGVAVLSTVSGHHNTGLFAGLSCLALLVYLMFNLEVPWLRGRKMFLGDGGSNLLGFLVLWLVVLGSQRDGSFPPIVAVWLVGVPILDMLAVFMRRTLSGRSPFSADRTHIHHLLLDHGFNARQALIMVAAMHMAMVGFGVLGTLAGWSEFTLTVGTFVAGGAYFSLSFLLGTGRLTALVASRTDR</sequence>
<accession>A0ABY2XNH9</accession>
<comment type="caution">
    <text evidence="8">The sequence shown here is derived from an EMBL/GenBank/DDBJ whole genome shotgun (WGS) entry which is preliminary data.</text>
</comment>
<feature type="transmembrane region" description="Helical" evidence="7">
    <location>
        <begin position="214"/>
        <end position="231"/>
    </location>
</feature>
<evidence type="ECO:0000256" key="4">
    <source>
        <dbReference type="ARBA" id="ARBA00022692"/>
    </source>
</evidence>
<dbReference type="InterPro" id="IPR000715">
    <property type="entry name" value="Glycosyl_transferase_4"/>
</dbReference>
<keyword evidence="5 7" id="KW-1133">Transmembrane helix</keyword>
<evidence type="ECO:0000256" key="7">
    <source>
        <dbReference type="SAM" id="Phobius"/>
    </source>
</evidence>
<evidence type="ECO:0000313" key="8">
    <source>
        <dbReference type="EMBL" id="TMW13599.1"/>
    </source>
</evidence>
<feature type="transmembrane region" description="Helical" evidence="7">
    <location>
        <begin position="323"/>
        <end position="344"/>
    </location>
</feature>
<evidence type="ECO:0000256" key="5">
    <source>
        <dbReference type="ARBA" id="ARBA00022989"/>
    </source>
</evidence>
<dbReference type="CDD" id="cd06853">
    <property type="entry name" value="GT_WecA_like"/>
    <property type="match status" value="1"/>
</dbReference>
<feature type="transmembrane region" description="Helical" evidence="7">
    <location>
        <begin position="34"/>
        <end position="55"/>
    </location>
</feature>
<feature type="transmembrane region" description="Helical" evidence="7">
    <location>
        <begin position="76"/>
        <end position="95"/>
    </location>
</feature>
<dbReference type="EMBL" id="VCQT01000022">
    <property type="protein sequence ID" value="TMW13599.1"/>
    <property type="molecule type" value="Genomic_DNA"/>
</dbReference>
<keyword evidence="3" id="KW-0808">Transferase</keyword>
<reference evidence="8 9" key="1">
    <citation type="submission" date="2019-05" db="EMBL/GenBank/DDBJ databases">
        <title>Genome of Alcanivorax gelatiniphagus, an oil degrading marine bacteria.</title>
        <authorList>
            <person name="Kwon K.K."/>
        </authorList>
    </citation>
    <scope>NUCLEOTIDE SEQUENCE [LARGE SCALE GENOMIC DNA]</scope>
    <source>
        <strain evidence="8 9">MEBiC 08158</strain>
    </source>
</reference>